<dbReference type="InterPro" id="IPR003591">
    <property type="entry name" value="Leu-rich_rpt_typical-subtyp"/>
</dbReference>
<evidence type="ECO:0000256" key="4">
    <source>
        <dbReference type="ARBA" id="ARBA00023157"/>
    </source>
</evidence>
<dbReference type="InterPro" id="IPR000483">
    <property type="entry name" value="Cys-rich_flank_reg_C"/>
</dbReference>
<dbReference type="PROSITE" id="PS51450">
    <property type="entry name" value="LRR"/>
    <property type="match status" value="1"/>
</dbReference>
<dbReference type="InterPro" id="IPR003598">
    <property type="entry name" value="Ig_sub2"/>
</dbReference>
<gene>
    <name evidence="9" type="ORF">B7P43_G00934</name>
</gene>
<feature type="region of interest" description="Disordered" evidence="6">
    <location>
        <begin position="497"/>
        <end position="525"/>
    </location>
</feature>
<dbReference type="InterPro" id="IPR007110">
    <property type="entry name" value="Ig-like_dom"/>
</dbReference>
<keyword evidence="10" id="KW-1185">Reference proteome</keyword>
<evidence type="ECO:0000256" key="1">
    <source>
        <dbReference type="ARBA" id="ARBA00022614"/>
    </source>
</evidence>
<dbReference type="Pfam" id="PF13927">
    <property type="entry name" value="Ig_3"/>
    <property type="match status" value="1"/>
</dbReference>
<dbReference type="AlphaFoldDB" id="A0A2J7PG70"/>
<dbReference type="InterPro" id="IPR032675">
    <property type="entry name" value="LRR_dom_sf"/>
</dbReference>
<feature type="transmembrane region" description="Helical" evidence="7">
    <location>
        <begin position="338"/>
        <end position="363"/>
    </location>
</feature>
<dbReference type="PANTHER" id="PTHR24366:SF163">
    <property type="entry name" value="KEKKON4"/>
    <property type="match status" value="1"/>
</dbReference>
<dbReference type="InterPro" id="IPR013783">
    <property type="entry name" value="Ig-like_fold"/>
</dbReference>
<dbReference type="SMART" id="SM00409">
    <property type="entry name" value="IG"/>
    <property type="match status" value="1"/>
</dbReference>
<dbReference type="SUPFAM" id="SSF52058">
    <property type="entry name" value="L domain-like"/>
    <property type="match status" value="1"/>
</dbReference>
<evidence type="ECO:0000256" key="5">
    <source>
        <dbReference type="ARBA" id="ARBA00023319"/>
    </source>
</evidence>
<dbReference type="SMART" id="SM00369">
    <property type="entry name" value="LRR_TYP"/>
    <property type="match status" value="6"/>
</dbReference>
<keyword evidence="7" id="KW-0812">Transmembrane</keyword>
<evidence type="ECO:0000256" key="2">
    <source>
        <dbReference type="ARBA" id="ARBA00022729"/>
    </source>
</evidence>
<evidence type="ECO:0000313" key="10">
    <source>
        <dbReference type="Proteomes" id="UP000235965"/>
    </source>
</evidence>
<dbReference type="EMBL" id="NEVH01025635">
    <property type="protein sequence ID" value="PNF15328.1"/>
    <property type="molecule type" value="Genomic_DNA"/>
</dbReference>
<proteinExistence type="predicted"/>
<feature type="compositionally biased region" description="Acidic residues" evidence="6">
    <location>
        <begin position="779"/>
        <end position="789"/>
    </location>
</feature>
<feature type="region of interest" description="Disordered" evidence="6">
    <location>
        <begin position="654"/>
        <end position="789"/>
    </location>
</feature>
<evidence type="ECO:0000256" key="7">
    <source>
        <dbReference type="SAM" id="Phobius"/>
    </source>
</evidence>
<evidence type="ECO:0000256" key="3">
    <source>
        <dbReference type="ARBA" id="ARBA00022737"/>
    </source>
</evidence>
<keyword evidence="5" id="KW-0393">Immunoglobulin domain</keyword>
<feature type="region of interest" description="Disordered" evidence="6">
    <location>
        <begin position="405"/>
        <end position="429"/>
    </location>
</feature>
<protein>
    <recommendedName>
        <fullName evidence="8">Ig-like domain-containing protein</fullName>
    </recommendedName>
</protein>
<dbReference type="Proteomes" id="UP000235965">
    <property type="component" value="Unassembled WGS sequence"/>
</dbReference>
<dbReference type="SMART" id="SM00082">
    <property type="entry name" value="LRRCT"/>
    <property type="match status" value="1"/>
</dbReference>
<feature type="compositionally biased region" description="Polar residues" evidence="6">
    <location>
        <begin position="731"/>
        <end position="747"/>
    </location>
</feature>
<dbReference type="Pfam" id="PF13855">
    <property type="entry name" value="LRR_8"/>
    <property type="match status" value="2"/>
</dbReference>
<evidence type="ECO:0000256" key="6">
    <source>
        <dbReference type="SAM" id="MobiDB-lite"/>
    </source>
</evidence>
<keyword evidence="4" id="KW-1015">Disulfide bond</keyword>
<dbReference type="FunCoup" id="A0A2J7PG70">
    <property type="interactions" value="142"/>
</dbReference>
<keyword evidence="2" id="KW-0732">Signal</keyword>
<feature type="domain" description="Ig-like" evidence="8">
    <location>
        <begin position="218"/>
        <end position="315"/>
    </location>
</feature>
<feature type="compositionally biased region" description="Polar residues" evidence="6">
    <location>
        <begin position="463"/>
        <end position="472"/>
    </location>
</feature>
<dbReference type="GO" id="GO:0071944">
    <property type="term" value="C:cell periphery"/>
    <property type="evidence" value="ECO:0007669"/>
    <property type="project" value="UniProtKB-ARBA"/>
</dbReference>
<keyword evidence="1" id="KW-0433">Leucine-rich repeat</keyword>
<keyword evidence="7" id="KW-1133">Transmembrane helix</keyword>
<feature type="region of interest" description="Disordered" evidence="6">
    <location>
        <begin position="444"/>
        <end position="472"/>
    </location>
</feature>
<dbReference type="SUPFAM" id="SSF48726">
    <property type="entry name" value="Immunoglobulin"/>
    <property type="match status" value="1"/>
</dbReference>
<feature type="compositionally biased region" description="Polar residues" evidence="6">
    <location>
        <begin position="600"/>
        <end position="625"/>
    </location>
</feature>
<dbReference type="PANTHER" id="PTHR24366">
    <property type="entry name" value="IG(IMMUNOGLOBULIN) AND LRR(LEUCINE RICH REPEAT) DOMAINS"/>
    <property type="match status" value="1"/>
</dbReference>
<comment type="caution">
    <text evidence="9">The sequence shown here is derived from an EMBL/GenBank/DDBJ whole genome shotgun (WGS) entry which is preliminary data.</text>
</comment>
<dbReference type="SMART" id="SM00408">
    <property type="entry name" value="IGc2"/>
    <property type="match status" value="1"/>
</dbReference>
<dbReference type="InterPro" id="IPR036179">
    <property type="entry name" value="Ig-like_dom_sf"/>
</dbReference>
<keyword evidence="3" id="KW-0677">Repeat</keyword>
<accession>A0A2J7PG70</accession>
<dbReference type="InterPro" id="IPR001611">
    <property type="entry name" value="Leu-rich_rpt"/>
</dbReference>
<dbReference type="STRING" id="105785.A0A2J7PG70"/>
<evidence type="ECO:0000259" key="8">
    <source>
        <dbReference type="PROSITE" id="PS50835"/>
    </source>
</evidence>
<keyword evidence="7" id="KW-0472">Membrane</keyword>
<feature type="non-terminal residue" evidence="9">
    <location>
        <position position="1"/>
    </location>
</feature>
<feature type="compositionally biased region" description="Polar residues" evidence="6">
    <location>
        <begin position="498"/>
        <end position="512"/>
    </location>
</feature>
<reference evidence="9 10" key="1">
    <citation type="submission" date="2017-12" db="EMBL/GenBank/DDBJ databases">
        <title>Hemimetabolous genomes reveal molecular basis of termite eusociality.</title>
        <authorList>
            <person name="Harrison M.C."/>
            <person name="Jongepier E."/>
            <person name="Robertson H.M."/>
            <person name="Arning N."/>
            <person name="Bitard-Feildel T."/>
            <person name="Chao H."/>
            <person name="Childers C.P."/>
            <person name="Dinh H."/>
            <person name="Doddapaneni H."/>
            <person name="Dugan S."/>
            <person name="Gowin J."/>
            <person name="Greiner C."/>
            <person name="Han Y."/>
            <person name="Hu H."/>
            <person name="Hughes D.S.T."/>
            <person name="Huylmans A.-K."/>
            <person name="Kemena C."/>
            <person name="Kremer L.P.M."/>
            <person name="Lee S.L."/>
            <person name="Lopez-Ezquerra A."/>
            <person name="Mallet L."/>
            <person name="Monroy-Kuhn J.M."/>
            <person name="Moser A."/>
            <person name="Murali S.C."/>
            <person name="Muzny D.M."/>
            <person name="Otani S."/>
            <person name="Piulachs M.-D."/>
            <person name="Poelchau M."/>
            <person name="Qu J."/>
            <person name="Schaub F."/>
            <person name="Wada-Katsumata A."/>
            <person name="Worley K.C."/>
            <person name="Xie Q."/>
            <person name="Ylla G."/>
            <person name="Poulsen M."/>
            <person name="Gibbs R.A."/>
            <person name="Schal C."/>
            <person name="Richards S."/>
            <person name="Belles X."/>
            <person name="Korb J."/>
            <person name="Bornberg-Bauer E."/>
        </authorList>
    </citation>
    <scope>NUCLEOTIDE SEQUENCE [LARGE SCALE GENOMIC DNA]</scope>
    <source>
        <tissue evidence="9">Whole body</tissue>
    </source>
</reference>
<dbReference type="InParanoid" id="A0A2J7PG70"/>
<feature type="compositionally biased region" description="Polar residues" evidence="6">
    <location>
        <begin position="670"/>
        <end position="684"/>
    </location>
</feature>
<organism evidence="9 10">
    <name type="scientific">Cryptotermes secundus</name>
    <dbReference type="NCBI Taxonomy" id="105785"/>
    <lineage>
        <taxon>Eukaryota</taxon>
        <taxon>Metazoa</taxon>
        <taxon>Ecdysozoa</taxon>
        <taxon>Arthropoda</taxon>
        <taxon>Hexapoda</taxon>
        <taxon>Insecta</taxon>
        <taxon>Pterygota</taxon>
        <taxon>Neoptera</taxon>
        <taxon>Polyneoptera</taxon>
        <taxon>Dictyoptera</taxon>
        <taxon>Blattodea</taxon>
        <taxon>Blattoidea</taxon>
        <taxon>Termitoidae</taxon>
        <taxon>Kalotermitidae</taxon>
        <taxon>Cryptotermitinae</taxon>
        <taxon>Cryptotermes</taxon>
    </lineage>
</organism>
<name>A0A2J7PG70_9NEOP</name>
<dbReference type="InterPro" id="IPR003599">
    <property type="entry name" value="Ig_sub"/>
</dbReference>
<dbReference type="Gene3D" id="2.60.40.10">
    <property type="entry name" value="Immunoglobulins"/>
    <property type="match status" value="1"/>
</dbReference>
<dbReference type="FunFam" id="2.60.40.10:FF:000032">
    <property type="entry name" value="palladin isoform X1"/>
    <property type="match status" value="1"/>
</dbReference>
<dbReference type="Gene3D" id="3.80.10.10">
    <property type="entry name" value="Ribonuclease Inhibitor"/>
    <property type="match status" value="2"/>
</dbReference>
<sequence>SSLTAVPEQLSPEIQILDLTGSALHVLPKEAFLSARLVNLHKLFLRDCGIQDVHKEAFRGLAILIELDLSGNQIHTLHPGIFRDNVRLRTLSLSRNPIQKLEDGLFSNMTFLFTVDLSGCQLSHIGRKTFVNTPVLKSLVLEGNNLTTIKVQTLDHLYMLAGLVLHNNPWICDCHLKEFRDWTISRNLYAKPTVCVEPPVLNGKYWSDLNSDDFACKPQIVYPPFGTTIEVDGGNVTLTCQVQGNPMPDVHWVFSSRIIGNYSRRTYGDQRYVVTESSDKTRWVNLTVTNVRNQDRGDYTCVAKSGGGVDERNISLVVHYQQGAVGTAGDRGALSGTWLLIVGLVAGVLFTAAAIVLLCYCCYFRHHNSNNKNSDTKKAPSDVILSSNGDISGYAGNSEQEKSLLTKVNPVQKPPRRHERPSVTSSGTELADMKCNLLDNGSVLHGGSSVGGSEDRSVDSMDTAPQQQSQEGIESDAGLLENVHTYPPDLLSFPARASQVSPAGSTASTAPDSTRLPAQHGPQSPIHSPVYVPLPGMSGTLPYSRSQSPFSPVVLPRQGYVTIPRRPRVPSWSSAPTPEQGDPLFKFEPVYDNLGPRTTADGSSVLSLNKSPGADPTNQQPSSIRSRPLPPTPNYHNIALPAYYAPIEELEGQPSPALTRANPGTRGSMRRSTPNISVTPSANPAPQVAAANKSSKPDKMSNPTSGRQRDSWAGRSAPEGANLKRREEEPGTTSKRNSFVGSPSGSLLPNGHSREVKVPPKPPPKPKKKNTESVTGPLFEDEGEDGTEV</sequence>
<feature type="region of interest" description="Disordered" evidence="6">
    <location>
        <begin position="565"/>
        <end position="633"/>
    </location>
</feature>
<dbReference type="PROSITE" id="PS50835">
    <property type="entry name" value="IG_LIKE"/>
    <property type="match status" value="1"/>
</dbReference>
<dbReference type="OrthoDB" id="5954366at2759"/>
<evidence type="ECO:0000313" key="9">
    <source>
        <dbReference type="EMBL" id="PNF15328.1"/>
    </source>
</evidence>